<dbReference type="InterPro" id="IPR016187">
    <property type="entry name" value="CTDL_fold"/>
</dbReference>
<sequence>MQKVIALLVIVAVSSSLQSPVETESQTEMQLEGQQSELKSAAEAVPQPNFVIPFFTANWHKSVEYCNYLGLRLVVIDSKEKEASLYAAIMDSDIYSNGSNLVWVGASDLADEGSFHWHATGKRVVYSNWADRQPDNGEQIEHCVEAGLHEYHRLSMKWQWNDRDCKANRYFVCEEY</sequence>
<dbReference type="InterPro" id="IPR001304">
    <property type="entry name" value="C-type_lectin-like"/>
</dbReference>
<proteinExistence type="predicted"/>
<keyword evidence="1" id="KW-0732">Signal</keyword>
<feature type="domain" description="C-type lectin" evidence="2">
    <location>
        <begin position="58"/>
        <end position="174"/>
    </location>
</feature>
<dbReference type="PROSITE" id="PS50041">
    <property type="entry name" value="C_TYPE_LECTIN_2"/>
    <property type="match status" value="1"/>
</dbReference>
<dbReference type="CDD" id="cd00037">
    <property type="entry name" value="CLECT"/>
    <property type="match status" value="1"/>
</dbReference>
<dbReference type="Gene3D" id="3.10.100.10">
    <property type="entry name" value="Mannose-Binding Protein A, subunit A"/>
    <property type="match status" value="1"/>
</dbReference>
<protein>
    <recommendedName>
        <fullName evidence="2">C-type lectin domain-containing protein</fullName>
    </recommendedName>
</protein>
<evidence type="ECO:0000313" key="4">
    <source>
        <dbReference type="Proteomes" id="UP001562425"/>
    </source>
</evidence>
<evidence type="ECO:0000256" key="1">
    <source>
        <dbReference type="SAM" id="SignalP"/>
    </source>
</evidence>
<dbReference type="AlphaFoldDB" id="A0ABD1CFA9"/>
<comment type="caution">
    <text evidence="3">The sequence shown here is derived from an EMBL/GenBank/DDBJ whole genome shotgun (WGS) entry which is preliminary data.</text>
</comment>
<dbReference type="InterPro" id="IPR050111">
    <property type="entry name" value="C-type_lectin/snaclec_domain"/>
</dbReference>
<evidence type="ECO:0000313" key="3">
    <source>
        <dbReference type="EMBL" id="KAL1375048.1"/>
    </source>
</evidence>
<name>A0ABD1CFA9_CULPP</name>
<dbReference type="PANTHER" id="PTHR22803">
    <property type="entry name" value="MANNOSE, PHOSPHOLIPASE, LECTIN RECEPTOR RELATED"/>
    <property type="match status" value="1"/>
</dbReference>
<gene>
    <name evidence="3" type="ORF">pipiens_004754</name>
</gene>
<organism evidence="3 4">
    <name type="scientific">Culex pipiens pipiens</name>
    <name type="common">Northern house mosquito</name>
    <dbReference type="NCBI Taxonomy" id="38569"/>
    <lineage>
        <taxon>Eukaryota</taxon>
        <taxon>Metazoa</taxon>
        <taxon>Ecdysozoa</taxon>
        <taxon>Arthropoda</taxon>
        <taxon>Hexapoda</taxon>
        <taxon>Insecta</taxon>
        <taxon>Pterygota</taxon>
        <taxon>Neoptera</taxon>
        <taxon>Endopterygota</taxon>
        <taxon>Diptera</taxon>
        <taxon>Nematocera</taxon>
        <taxon>Culicoidea</taxon>
        <taxon>Culicidae</taxon>
        <taxon>Culicinae</taxon>
        <taxon>Culicini</taxon>
        <taxon>Culex</taxon>
        <taxon>Culex</taxon>
    </lineage>
</organism>
<feature type="chain" id="PRO_5044778318" description="C-type lectin domain-containing protein" evidence="1">
    <location>
        <begin position="24"/>
        <end position="176"/>
    </location>
</feature>
<accession>A0ABD1CFA9</accession>
<dbReference type="Pfam" id="PF00059">
    <property type="entry name" value="Lectin_C"/>
    <property type="match status" value="1"/>
</dbReference>
<reference evidence="3 4" key="1">
    <citation type="submission" date="2024-05" db="EMBL/GenBank/DDBJ databases">
        <title>Culex pipiens pipiens assembly and annotation.</title>
        <authorList>
            <person name="Alout H."/>
            <person name="Durand T."/>
        </authorList>
    </citation>
    <scope>NUCLEOTIDE SEQUENCE [LARGE SCALE GENOMIC DNA]</scope>
    <source>
        <strain evidence="3">HA-2024</strain>
        <tissue evidence="3">Whole body</tissue>
    </source>
</reference>
<dbReference type="SUPFAM" id="SSF56436">
    <property type="entry name" value="C-type lectin-like"/>
    <property type="match status" value="1"/>
</dbReference>
<dbReference type="Proteomes" id="UP001562425">
    <property type="component" value="Unassembled WGS sequence"/>
</dbReference>
<evidence type="ECO:0000259" key="2">
    <source>
        <dbReference type="PROSITE" id="PS50041"/>
    </source>
</evidence>
<dbReference type="EMBL" id="JBEHCU010012817">
    <property type="protein sequence ID" value="KAL1375048.1"/>
    <property type="molecule type" value="Genomic_DNA"/>
</dbReference>
<dbReference type="SMART" id="SM00034">
    <property type="entry name" value="CLECT"/>
    <property type="match status" value="1"/>
</dbReference>
<feature type="signal peptide" evidence="1">
    <location>
        <begin position="1"/>
        <end position="23"/>
    </location>
</feature>
<keyword evidence="4" id="KW-1185">Reference proteome</keyword>
<dbReference type="InterPro" id="IPR016186">
    <property type="entry name" value="C-type_lectin-like/link_sf"/>
</dbReference>